<proteinExistence type="predicted"/>
<evidence type="ECO:0000313" key="1">
    <source>
        <dbReference type="EMBL" id="PKI78820.1"/>
    </source>
</evidence>
<dbReference type="EMBL" id="PGOL01000035">
    <property type="protein sequence ID" value="PKI78820.1"/>
    <property type="molecule type" value="Genomic_DNA"/>
</dbReference>
<accession>A0A2I0LDS4</accession>
<dbReference type="PANTHER" id="PTHR46932:SF12">
    <property type="entry name" value="HEAVY METAL-ASSOCIATED ISOPRENYLATED PLANT PROTEIN 47"/>
    <property type="match status" value="1"/>
</dbReference>
<dbReference type="GeneID" id="116215321"/>
<comment type="caution">
    <text evidence="1">The sequence shown here is derived from an EMBL/GenBank/DDBJ whole genome shotgun (WGS) entry which is preliminary data.</text>
</comment>
<protein>
    <submittedName>
        <fullName evidence="1">Uncharacterized protein</fullName>
    </submittedName>
</protein>
<evidence type="ECO:0000313" key="2">
    <source>
        <dbReference type="Proteomes" id="UP000233551"/>
    </source>
</evidence>
<keyword evidence="2" id="KW-1185">Reference proteome</keyword>
<dbReference type="STRING" id="22663.A0A2I0LDS4"/>
<dbReference type="Gene3D" id="3.30.70.100">
    <property type="match status" value="1"/>
</dbReference>
<organism evidence="1 2">
    <name type="scientific">Punica granatum</name>
    <name type="common">Pomegranate</name>
    <dbReference type="NCBI Taxonomy" id="22663"/>
    <lineage>
        <taxon>Eukaryota</taxon>
        <taxon>Viridiplantae</taxon>
        <taxon>Streptophyta</taxon>
        <taxon>Embryophyta</taxon>
        <taxon>Tracheophyta</taxon>
        <taxon>Spermatophyta</taxon>
        <taxon>Magnoliopsida</taxon>
        <taxon>eudicotyledons</taxon>
        <taxon>Gunneridae</taxon>
        <taxon>Pentapetalae</taxon>
        <taxon>rosids</taxon>
        <taxon>malvids</taxon>
        <taxon>Myrtales</taxon>
        <taxon>Lythraceae</taxon>
        <taxon>Punica</taxon>
    </lineage>
</organism>
<dbReference type="OrthoDB" id="692882at2759"/>
<dbReference type="AlphaFoldDB" id="A0A2I0LDS4"/>
<gene>
    <name evidence="1" type="ORF">CRG98_000780</name>
</gene>
<sequence>MARQEIVIKLCPLHCDKCRAKAMQIAATANGTVISMKIQGTDRDQLVVVGEGIDSANLTQSLRKKFRYADLLSVRSMTS</sequence>
<dbReference type="InterPro" id="IPR042885">
    <property type="entry name" value="HIPP47/16"/>
</dbReference>
<name>A0A2I0LDS4_PUNGR</name>
<dbReference type="PANTHER" id="PTHR46932">
    <property type="entry name" value="HEAVY METAL-ASSOCIATED ISOPRENYLATED PLANT PROTEIN 47"/>
    <property type="match status" value="1"/>
</dbReference>
<dbReference type="Proteomes" id="UP000233551">
    <property type="component" value="Unassembled WGS sequence"/>
</dbReference>
<reference evidence="1 2" key="1">
    <citation type="submission" date="2017-11" db="EMBL/GenBank/DDBJ databases">
        <title>De-novo sequencing of pomegranate (Punica granatum L.) genome.</title>
        <authorList>
            <person name="Akparov Z."/>
            <person name="Amiraslanov A."/>
            <person name="Hajiyeva S."/>
            <person name="Abbasov M."/>
            <person name="Kaur K."/>
            <person name="Hamwieh A."/>
            <person name="Solovyev V."/>
            <person name="Salamov A."/>
            <person name="Braich B."/>
            <person name="Kosarev P."/>
            <person name="Mahmoud A."/>
            <person name="Hajiyev E."/>
            <person name="Babayeva S."/>
            <person name="Izzatullayeva V."/>
            <person name="Mammadov A."/>
            <person name="Mammadov A."/>
            <person name="Sharifova S."/>
            <person name="Ojaghi J."/>
            <person name="Eynullazada K."/>
            <person name="Bayramov B."/>
            <person name="Abdulazimova A."/>
            <person name="Shahmuradov I."/>
        </authorList>
    </citation>
    <scope>NUCLEOTIDE SEQUENCE [LARGE SCALE GENOMIC DNA]</scope>
    <source>
        <strain evidence="2">cv. AG2017</strain>
        <tissue evidence="1">Leaf</tissue>
    </source>
</reference>